<dbReference type="GO" id="GO:0000139">
    <property type="term" value="C:Golgi membrane"/>
    <property type="evidence" value="ECO:0007669"/>
    <property type="project" value="TreeGrafter"/>
</dbReference>
<dbReference type="GO" id="GO:0006491">
    <property type="term" value="P:N-glycan processing"/>
    <property type="evidence" value="ECO:0007669"/>
    <property type="project" value="TreeGrafter"/>
</dbReference>
<dbReference type="InterPro" id="IPR011330">
    <property type="entry name" value="Glyco_hydro/deAcase_b/a-brl"/>
</dbReference>
<dbReference type="eggNOG" id="KOG1958">
    <property type="taxonomic scope" value="Eukaryota"/>
</dbReference>
<evidence type="ECO:0000259" key="1">
    <source>
        <dbReference type="Pfam" id="PF01074"/>
    </source>
</evidence>
<evidence type="ECO:0000313" key="3">
    <source>
        <dbReference type="Proteomes" id="UP000007755"/>
    </source>
</evidence>
<protein>
    <submittedName>
        <fullName evidence="2">Alpha-mannosidase 2x</fullName>
    </submittedName>
</protein>
<keyword evidence="3" id="KW-1185">Reference proteome</keyword>
<dbReference type="GO" id="GO:0006013">
    <property type="term" value="P:mannose metabolic process"/>
    <property type="evidence" value="ECO:0007669"/>
    <property type="project" value="InterPro"/>
</dbReference>
<reference evidence="2" key="1">
    <citation type="submission" date="2011-02" db="EMBL/GenBank/DDBJ databases">
        <title>The genome of the leaf-cutting ant Acromyrmex echinatior suggests key adaptations to social evolution and fungus farming.</title>
        <authorList>
            <person name="Nygaard S."/>
            <person name="Zhang G."/>
        </authorList>
    </citation>
    <scope>NUCLEOTIDE SEQUENCE</scope>
</reference>
<name>F4X7I3_ACREC</name>
<proteinExistence type="predicted"/>
<accession>F4X7I3</accession>
<dbReference type="EMBL" id="GL888840">
    <property type="protein sequence ID" value="EGI57621.1"/>
    <property type="molecule type" value="Genomic_DNA"/>
</dbReference>
<dbReference type="InterPro" id="IPR050843">
    <property type="entry name" value="Glycosyl_Hydrlase_38"/>
</dbReference>
<dbReference type="InParanoid" id="F4X7I3"/>
<dbReference type="Pfam" id="PF01074">
    <property type="entry name" value="Glyco_hydro_38N"/>
    <property type="match status" value="1"/>
</dbReference>
<sequence>MAMWDRLTKMRRALMDAESGILGRQFRGTFRGAAERSDETTPEVALELSIFYMIQKQLYTTHIAWIQVTVIQATLSQSALIVQHSIIRVMSICIKFELSTPVTSQLVALVLGIFKVKASVLRQQTNYANVSSQAFEGFLIYGIKTRWLYVANDLLNRLHLIPLTDYSVLRSTALSDYLIPVTINKYVTRIKDLNNTSNRVKIIHYVYQLHDIDIVVPLFHVITEKERQGGEERKETVIATGYLELIELIVCLFSVILVPHSHTDPGWLKTFEQYFHSSTRSILNNMVSKLQQWPNMTFIWSEVSFLSLWWDSKREETLQILYVRKYIEKLSSNYNIHKRLSEHSCVKQTVFRTQASLLEMDCCKIGREDESDRIGNWMVVILESLGAWKNEAETREQRRVAVLLFLTSRGKAVDEVGMKKTEKCHEFSHAARIDFIGSLKKNGNGNTNAYELSVYQLAAFRNYAQITLAISYVTYIIAKMQCYLGIIPEHSPGEDVSHQAERRMKFPAYKDLFNRCLLSIKI</sequence>
<evidence type="ECO:0000313" key="2">
    <source>
        <dbReference type="EMBL" id="EGI57621.1"/>
    </source>
</evidence>
<dbReference type="GO" id="GO:0004559">
    <property type="term" value="F:alpha-mannosidase activity"/>
    <property type="evidence" value="ECO:0007669"/>
    <property type="project" value="InterPro"/>
</dbReference>
<dbReference type="OrthoDB" id="10261055at2759"/>
<gene>
    <name evidence="2" type="ORF">G5I_14362</name>
</gene>
<dbReference type="PANTHER" id="PTHR11607">
    <property type="entry name" value="ALPHA-MANNOSIDASE"/>
    <property type="match status" value="1"/>
</dbReference>
<dbReference type="PANTHER" id="PTHR11607:SF70">
    <property type="entry name" value="ALPHA-MANNOSIDASE"/>
    <property type="match status" value="1"/>
</dbReference>
<dbReference type="SUPFAM" id="SSF88713">
    <property type="entry name" value="Glycoside hydrolase/deacetylase"/>
    <property type="match status" value="1"/>
</dbReference>
<dbReference type="InterPro" id="IPR027291">
    <property type="entry name" value="Glyco_hydro_38_N_sf"/>
</dbReference>
<organism evidence="3">
    <name type="scientific">Acromyrmex echinatior</name>
    <name type="common">Panamanian leafcutter ant</name>
    <name type="synonym">Acromyrmex octospinosus echinatior</name>
    <dbReference type="NCBI Taxonomy" id="103372"/>
    <lineage>
        <taxon>Eukaryota</taxon>
        <taxon>Metazoa</taxon>
        <taxon>Ecdysozoa</taxon>
        <taxon>Arthropoda</taxon>
        <taxon>Hexapoda</taxon>
        <taxon>Insecta</taxon>
        <taxon>Pterygota</taxon>
        <taxon>Neoptera</taxon>
        <taxon>Endopterygota</taxon>
        <taxon>Hymenoptera</taxon>
        <taxon>Apocrita</taxon>
        <taxon>Aculeata</taxon>
        <taxon>Formicoidea</taxon>
        <taxon>Formicidae</taxon>
        <taxon>Myrmicinae</taxon>
        <taxon>Acromyrmex</taxon>
    </lineage>
</organism>
<dbReference type="Proteomes" id="UP000007755">
    <property type="component" value="Unassembled WGS sequence"/>
</dbReference>
<dbReference type="Gene3D" id="3.20.110.10">
    <property type="entry name" value="Glycoside hydrolase 38, N terminal domain"/>
    <property type="match status" value="1"/>
</dbReference>
<feature type="domain" description="Glycoside hydrolase family 38 N-terminal" evidence="1">
    <location>
        <begin position="255"/>
        <end position="319"/>
    </location>
</feature>
<dbReference type="InterPro" id="IPR000602">
    <property type="entry name" value="Glyco_hydro_38_N"/>
</dbReference>
<dbReference type="AlphaFoldDB" id="F4X7I3"/>